<evidence type="ECO:0000256" key="7">
    <source>
        <dbReference type="ARBA" id="ARBA00023065"/>
    </source>
</evidence>
<keyword evidence="7" id="KW-0406">Ion transport</keyword>
<dbReference type="PANTHER" id="PTHR34501:SF9">
    <property type="entry name" value="MAJOR OUTER MEMBRANE PROTEIN P.IA"/>
    <property type="match status" value="1"/>
</dbReference>
<evidence type="ECO:0000313" key="14">
    <source>
        <dbReference type="Proteomes" id="UP000054683"/>
    </source>
</evidence>
<feature type="signal peptide" evidence="11">
    <location>
        <begin position="1"/>
        <end position="28"/>
    </location>
</feature>
<dbReference type="AlphaFoldDB" id="A0A158EVF1"/>
<keyword evidence="4" id="KW-1134">Transmembrane beta strand</keyword>
<dbReference type="GO" id="GO:0006811">
    <property type="term" value="P:monoatomic ion transport"/>
    <property type="evidence" value="ECO:0007669"/>
    <property type="project" value="UniProtKB-KW"/>
</dbReference>
<accession>A0A158EVF1</accession>
<dbReference type="InterPro" id="IPR050298">
    <property type="entry name" value="Gram-neg_bact_OMP"/>
</dbReference>
<comment type="subunit">
    <text evidence="2">Homotrimer.</text>
</comment>
<organism evidence="13 14">
    <name type="scientific">Caballeronia udeis</name>
    <dbReference type="NCBI Taxonomy" id="1232866"/>
    <lineage>
        <taxon>Bacteria</taxon>
        <taxon>Pseudomonadati</taxon>
        <taxon>Pseudomonadota</taxon>
        <taxon>Betaproteobacteria</taxon>
        <taxon>Burkholderiales</taxon>
        <taxon>Burkholderiaceae</taxon>
        <taxon>Caballeronia</taxon>
    </lineage>
</organism>
<keyword evidence="8" id="KW-0626">Porin</keyword>
<dbReference type="EMBL" id="FCOK02000001">
    <property type="protein sequence ID" value="SAL11139.1"/>
    <property type="molecule type" value="Genomic_DNA"/>
</dbReference>
<keyword evidence="10" id="KW-0998">Cell outer membrane</keyword>
<evidence type="ECO:0000256" key="5">
    <source>
        <dbReference type="ARBA" id="ARBA00022692"/>
    </source>
</evidence>
<evidence type="ECO:0000256" key="11">
    <source>
        <dbReference type="SAM" id="SignalP"/>
    </source>
</evidence>
<dbReference type="PANTHER" id="PTHR34501">
    <property type="entry name" value="PROTEIN YDDL-RELATED"/>
    <property type="match status" value="1"/>
</dbReference>
<sequence>MKRNYRRLHAAYCCLLASQVLAPRAASAQSSVTMYGILDAGVQYLTRADGQHASVGLQNYGVLPSQIGVTGTEELGGGLQALFKLEQGLNLNDGTPTVPGLAFFRGAYVGLTGHFGSVTIGRQFSVLFDKTVLYDPLQYAAYGGQGVLMPMMSNFIDNAFKYKTREFGGFNAEALAATGGVAGNSRSGRVLEIGGEYASKVLGASAVLHRRQGEVAGATDASGQQLTVGTLAARLSIDPLTLYGGVERLTGSLAPARTVGWAGVRYQAAPALGFAGGVYQTFSNTPSIGHPTLFIASSTYNLSKRSVVYANLGFARNSGHSSQTVYEYDPAPLDGASQLGAMVGMYHLF</sequence>
<evidence type="ECO:0000256" key="4">
    <source>
        <dbReference type="ARBA" id="ARBA00022452"/>
    </source>
</evidence>
<proteinExistence type="predicted"/>
<evidence type="ECO:0000256" key="8">
    <source>
        <dbReference type="ARBA" id="ARBA00023114"/>
    </source>
</evidence>
<keyword evidence="9" id="KW-0472">Membrane</keyword>
<evidence type="ECO:0000256" key="9">
    <source>
        <dbReference type="ARBA" id="ARBA00023136"/>
    </source>
</evidence>
<gene>
    <name evidence="13" type="ORF">AWB69_00261</name>
</gene>
<dbReference type="InterPro" id="IPR023614">
    <property type="entry name" value="Porin_dom_sf"/>
</dbReference>
<dbReference type="PRINTS" id="PR00184">
    <property type="entry name" value="NEISSPPORIN"/>
</dbReference>
<keyword evidence="6 11" id="KW-0732">Signal</keyword>
<name>A0A158EVF1_9BURK</name>
<evidence type="ECO:0000313" key="13">
    <source>
        <dbReference type="EMBL" id="SAL11139.1"/>
    </source>
</evidence>
<protein>
    <submittedName>
        <fullName evidence="13">Porin</fullName>
    </submittedName>
</protein>
<dbReference type="InterPro" id="IPR002299">
    <property type="entry name" value="Porin_Neis"/>
</dbReference>
<dbReference type="GO" id="GO:0015288">
    <property type="term" value="F:porin activity"/>
    <property type="evidence" value="ECO:0007669"/>
    <property type="project" value="UniProtKB-KW"/>
</dbReference>
<evidence type="ECO:0000256" key="10">
    <source>
        <dbReference type="ARBA" id="ARBA00023237"/>
    </source>
</evidence>
<dbReference type="Gene3D" id="2.40.160.10">
    <property type="entry name" value="Porin"/>
    <property type="match status" value="1"/>
</dbReference>
<evidence type="ECO:0000256" key="1">
    <source>
        <dbReference type="ARBA" id="ARBA00004571"/>
    </source>
</evidence>
<dbReference type="Proteomes" id="UP000054683">
    <property type="component" value="Unassembled WGS sequence"/>
</dbReference>
<evidence type="ECO:0000256" key="2">
    <source>
        <dbReference type="ARBA" id="ARBA00011233"/>
    </source>
</evidence>
<dbReference type="Pfam" id="PF13609">
    <property type="entry name" value="Porin_4"/>
    <property type="match status" value="1"/>
</dbReference>
<evidence type="ECO:0000256" key="6">
    <source>
        <dbReference type="ARBA" id="ARBA00022729"/>
    </source>
</evidence>
<feature type="domain" description="Porin" evidence="12">
    <location>
        <begin position="20"/>
        <end position="319"/>
    </location>
</feature>
<dbReference type="InterPro" id="IPR033900">
    <property type="entry name" value="Gram_neg_porin_domain"/>
</dbReference>
<dbReference type="SUPFAM" id="SSF56935">
    <property type="entry name" value="Porins"/>
    <property type="match status" value="1"/>
</dbReference>
<keyword evidence="5" id="KW-0812">Transmembrane</keyword>
<dbReference type="CDD" id="cd00342">
    <property type="entry name" value="gram_neg_porins"/>
    <property type="match status" value="1"/>
</dbReference>
<reference evidence="13 14" key="1">
    <citation type="submission" date="2016-01" db="EMBL/GenBank/DDBJ databases">
        <authorList>
            <person name="Oliw E.H."/>
        </authorList>
    </citation>
    <scope>NUCLEOTIDE SEQUENCE [LARGE SCALE GENOMIC DNA]</scope>
    <source>
        <strain evidence="13">LMG 27134</strain>
    </source>
</reference>
<dbReference type="GO" id="GO:0046930">
    <property type="term" value="C:pore complex"/>
    <property type="evidence" value="ECO:0007669"/>
    <property type="project" value="UniProtKB-KW"/>
</dbReference>
<comment type="subcellular location">
    <subcellularLocation>
        <location evidence="1">Cell outer membrane</location>
        <topology evidence="1">Multi-pass membrane protein</topology>
    </subcellularLocation>
</comment>
<keyword evidence="3" id="KW-0813">Transport</keyword>
<dbReference type="OrthoDB" id="8679056at2"/>
<evidence type="ECO:0000256" key="3">
    <source>
        <dbReference type="ARBA" id="ARBA00022448"/>
    </source>
</evidence>
<evidence type="ECO:0000259" key="12">
    <source>
        <dbReference type="Pfam" id="PF13609"/>
    </source>
</evidence>
<dbReference type="GO" id="GO:0009279">
    <property type="term" value="C:cell outer membrane"/>
    <property type="evidence" value="ECO:0007669"/>
    <property type="project" value="UniProtKB-SubCell"/>
</dbReference>
<feature type="chain" id="PRO_5008501438" evidence="11">
    <location>
        <begin position="29"/>
        <end position="349"/>
    </location>
</feature>
<dbReference type="RefSeq" id="WP_062081208.1">
    <property type="nucleotide sequence ID" value="NZ_FCOK02000001.1"/>
</dbReference>